<dbReference type="NCBIfam" id="NF035944">
    <property type="entry name" value="PEPxxWA-CTERM"/>
    <property type="match status" value="1"/>
</dbReference>
<keyword evidence="1" id="KW-1133">Transmembrane helix</keyword>
<accession>A0ABU9XTU0</accession>
<evidence type="ECO:0000256" key="1">
    <source>
        <dbReference type="SAM" id="Phobius"/>
    </source>
</evidence>
<dbReference type="EMBL" id="JBDIMF010000002">
    <property type="protein sequence ID" value="MEN2786461.1"/>
    <property type="molecule type" value="Genomic_DNA"/>
</dbReference>
<comment type="caution">
    <text evidence="3">The sequence shown here is derived from an EMBL/GenBank/DDBJ whole genome shotgun (WGS) entry which is preliminary data.</text>
</comment>
<evidence type="ECO:0000313" key="4">
    <source>
        <dbReference type="Proteomes" id="UP001404104"/>
    </source>
</evidence>
<evidence type="ECO:0000256" key="2">
    <source>
        <dbReference type="SAM" id="SignalP"/>
    </source>
</evidence>
<name>A0ABU9XTU0_9SPHN</name>
<feature type="chain" id="PRO_5045374123" evidence="2">
    <location>
        <begin position="24"/>
        <end position="190"/>
    </location>
</feature>
<feature type="signal peptide" evidence="2">
    <location>
        <begin position="1"/>
        <end position="23"/>
    </location>
</feature>
<keyword evidence="4" id="KW-1185">Reference proteome</keyword>
<dbReference type="Proteomes" id="UP001404104">
    <property type="component" value="Unassembled WGS sequence"/>
</dbReference>
<gene>
    <name evidence="3" type="ORF">ABC969_08525</name>
</gene>
<keyword evidence="2" id="KW-0732">Signal</keyword>
<evidence type="ECO:0000313" key="3">
    <source>
        <dbReference type="EMBL" id="MEN2786461.1"/>
    </source>
</evidence>
<reference evidence="3 4" key="1">
    <citation type="submission" date="2024-05" db="EMBL/GenBank/DDBJ databases">
        <authorList>
            <person name="Liu Q."/>
            <person name="Xin Y.-H."/>
        </authorList>
    </citation>
    <scope>NUCLEOTIDE SEQUENCE [LARGE SCALE GENOMIC DNA]</scope>
    <source>
        <strain evidence="3 4">CGMCC 1.15349</strain>
    </source>
</reference>
<dbReference type="RefSeq" id="WP_345864247.1">
    <property type="nucleotide sequence ID" value="NZ_JBHRXL010000002.1"/>
</dbReference>
<feature type="transmembrane region" description="Helical" evidence="1">
    <location>
        <begin position="157"/>
        <end position="174"/>
    </location>
</feature>
<dbReference type="NCBIfam" id="NF038126">
    <property type="entry name" value="PEP_CTERM_FxDxF"/>
    <property type="match status" value="1"/>
</dbReference>
<keyword evidence="1" id="KW-0812">Transmembrane</keyword>
<protein>
    <submittedName>
        <fullName evidence="3">FxDxF family PEP-CTERM protein</fullName>
    </submittedName>
</protein>
<sequence>MKNTLLGAAAFAAAICVSPVANAADFTPGTPQFQVFGEITNGTVSASIGNQGIAAGSFTDNFIFKLDQTGIGSGSLSTSTSIFRSVTDVDIVSVVINGLAATKIAGPNALVEFFSITGVPISFAATNTLTITGTSRGNGSYGGNLTFEPAVTAVPETATWAMMLFGFGLVGGVMRRRVRKSEVSFATSAA</sequence>
<proteinExistence type="predicted"/>
<keyword evidence="1" id="KW-0472">Membrane</keyword>
<organism evidence="3 4">
    <name type="scientific">Sphingomonas qilianensis</name>
    <dbReference type="NCBI Taxonomy" id="1736690"/>
    <lineage>
        <taxon>Bacteria</taxon>
        <taxon>Pseudomonadati</taxon>
        <taxon>Pseudomonadota</taxon>
        <taxon>Alphaproteobacteria</taxon>
        <taxon>Sphingomonadales</taxon>
        <taxon>Sphingomonadaceae</taxon>
        <taxon>Sphingomonas</taxon>
    </lineage>
</organism>